<evidence type="ECO:0000256" key="1">
    <source>
        <dbReference type="SAM" id="MobiDB-lite"/>
    </source>
</evidence>
<comment type="caution">
    <text evidence="3">The sequence shown here is derived from an EMBL/GenBank/DDBJ whole genome shotgun (WGS) entry which is preliminary data.</text>
</comment>
<feature type="region of interest" description="Disordered" evidence="1">
    <location>
        <begin position="246"/>
        <end position="297"/>
    </location>
</feature>
<evidence type="ECO:0000313" key="4">
    <source>
        <dbReference type="Proteomes" id="UP001595075"/>
    </source>
</evidence>
<gene>
    <name evidence="3" type="ORF">VTL71DRAFT_1885</name>
</gene>
<sequence length="633" mass="71071">MAVLNPFSVWLNSPGISSIFATISQMNVLDSNPFGARLASTGTTSAISALPSPKMAPDSFGEWPSSDGVSSIFKSRSTLDTARAAQISSTSSRTEITRLPQLPSIFLETAKEKGQIKMRHRGLVTWKEMEELVVLFSELSLRSTTGNPGDVRTSVAFLASAMDIDFTFDGRSAGHLGYRPTARKHTSLLNNFNPKHSSLTRKQRRKAIPMYEEIRFSHAFLETVISSSFRVNTMSLHNLQDLQSNVASPPVPNPSSKVNLNTTTTTTSTLTKPVPTKPAAEEQSATVQEPPAKMPCGGKTTKIALLAASTAKNSAEPGKVKDTANDPPRRSRRRKRTKKTIIRSLEKGMESLKVRPVESHGVFGSPYNTNGTSSTESEITNTQKFPASFSTLPLELRLMIWKYARPEARVVKVSISKHNKERGWLQRFYSGAVIPNLLHVCGESRQLARQWYTDSFSPLGVQYSGIEDSIERLRGSQPIYFDQDHDFLYVACESCRGNGCYSPYTCGINLIRQRSFIKNLMFEFSGFDHVLWSPFIQYPGVENFRCVHWEKGLLFRHGARLAEFEEDTISYKWQEGKKLQDCFNNNRFRMLEDELAVSMQNVKTFSQVALQPLNTLQDILKDAEIRFTRKREM</sequence>
<organism evidence="3 4">
    <name type="scientific">Oculimacula yallundae</name>
    <dbReference type="NCBI Taxonomy" id="86028"/>
    <lineage>
        <taxon>Eukaryota</taxon>
        <taxon>Fungi</taxon>
        <taxon>Dikarya</taxon>
        <taxon>Ascomycota</taxon>
        <taxon>Pezizomycotina</taxon>
        <taxon>Leotiomycetes</taxon>
        <taxon>Helotiales</taxon>
        <taxon>Ploettnerulaceae</taxon>
        <taxon>Oculimacula</taxon>
    </lineage>
</organism>
<dbReference type="EMBL" id="JAZHXI010000010">
    <property type="protein sequence ID" value="KAL2067460.1"/>
    <property type="molecule type" value="Genomic_DNA"/>
</dbReference>
<feature type="region of interest" description="Disordered" evidence="1">
    <location>
        <begin position="309"/>
        <end position="338"/>
    </location>
</feature>
<dbReference type="InterPro" id="IPR045518">
    <property type="entry name" value="2EXR"/>
</dbReference>
<dbReference type="Pfam" id="PF20150">
    <property type="entry name" value="2EXR"/>
    <property type="match status" value="1"/>
</dbReference>
<dbReference type="Proteomes" id="UP001595075">
    <property type="component" value="Unassembled WGS sequence"/>
</dbReference>
<keyword evidence="4" id="KW-1185">Reference proteome</keyword>
<feature type="domain" description="2EXR" evidence="2">
    <location>
        <begin position="388"/>
        <end position="488"/>
    </location>
</feature>
<evidence type="ECO:0000259" key="2">
    <source>
        <dbReference type="Pfam" id="PF20150"/>
    </source>
</evidence>
<reference evidence="3 4" key="1">
    <citation type="journal article" date="2024" name="Commun. Biol.">
        <title>Comparative genomic analysis of thermophilic fungi reveals convergent evolutionary adaptations and gene losses.</title>
        <authorList>
            <person name="Steindorff A.S."/>
            <person name="Aguilar-Pontes M.V."/>
            <person name="Robinson A.J."/>
            <person name="Andreopoulos B."/>
            <person name="LaButti K."/>
            <person name="Kuo A."/>
            <person name="Mondo S."/>
            <person name="Riley R."/>
            <person name="Otillar R."/>
            <person name="Haridas S."/>
            <person name="Lipzen A."/>
            <person name="Grimwood J."/>
            <person name="Schmutz J."/>
            <person name="Clum A."/>
            <person name="Reid I.D."/>
            <person name="Moisan M.C."/>
            <person name="Butler G."/>
            <person name="Nguyen T.T.M."/>
            <person name="Dewar K."/>
            <person name="Conant G."/>
            <person name="Drula E."/>
            <person name="Henrissat B."/>
            <person name="Hansel C."/>
            <person name="Singer S."/>
            <person name="Hutchinson M.I."/>
            <person name="de Vries R.P."/>
            <person name="Natvig D.O."/>
            <person name="Powell A.J."/>
            <person name="Tsang A."/>
            <person name="Grigoriev I.V."/>
        </authorList>
    </citation>
    <scope>NUCLEOTIDE SEQUENCE [LARGE SCALE GENOMIC DNA]</scope>
    <source>
        <strain evidence="3 4">CBS 494.80</strain>
    </source>
</reference>
<name>A0ABR4CBZ7_9HELO</name>
<evidence type="ECO:0000313" key="3">
    <source>
        <dbReference type="EMBL" id="KAL2067460.1"/>
    </source>
</evidence>
<dbReference type="PANTHER" id="PTHR35910:SF6">
    <property type="entry name" value="2EXR DOMAIN-CONTAINING PROTEIN"/>
    <property type="match status" value="1"/>
</dbReference>
<dbReference type="PANTHER" id="PTHR35910">
    <property type="entry name" value="2EXR DOMAIN-CONTAINING PROTEIN"/>
    <property type="match status" value="1"/>
</dbReference>
<protein>
    <recommendedName>
        <fullName evidence="2">2EXR domain-containing protein</fullName>
    </recommendedName>
</protein>
<feature type="compositionally biased region" description="Basic and acidic residues" evidence="1">
    <location>
        <begin position="318"/>
        <end position="329"/>
    </location>
</feature>
<proteinExistence type="predicted"/>
<feature type="compositionally biased region" description="Low complexity" evidence="1">
    <location>
        <begin position="246"/>
        <end position="274"/>
    </location>
</feature>
<accession>A0ABR4CBZ7</accession>